<evidence type="ECO:0000313" key="2">
    <source>
        <dbReference type="EMBL" id="KAL0572992.1"/>
    </source>
</evidence>
<keyword evidence="1" id="KW-0472">Membrane</keyword>
<comment type="caution">
    <text evidence="2">The sequence shown here is derived from an EMBL/GenBank/DDBJ whole genome shotgun (WGS) entry which is preliminary data.</text>
</comment>
<keyword evidence="1" id="KW-0812">Transmembrane</keyword>
<reference evidence="2 3" key="1">
    <citation type="submission" date="2024-02" db="EMBL/GenBank/DDBJ databases">
        <title>A draft genome for the cacao thread blight pathogen Marasmius crinis-equi.</title>
        <authorList>
            <person name="Cohen S.P."/>
            <person name="Baruah I.K."/>
            <person name="Amoako-Attah I."/>
            <person name="Bukari Y."/>
            <person name="Meinhardt L.W."/>
            <person name="Bailey B.A."/>
        </authorList>
    </citation>
    <scope>NUCLEOTIDE SEQUENCE [LARGE SCALE GENOMIC DNA]</scope>
    <source>
        <strain evidence="2 3">GH-76</strain>
    </source>
</reference>
<dbReference type="Proteomes" id="UP001465976">
    <property type="component" value="Unassembled WGS sequence"/>
</dbReference>
<organism evidence="2 3">
    <name type="scientific">Marasmius crinis-equi</name>
    <dbReference type="NCBI Taxonomy" id="585013"/>
    <lineage>
        <taxon>Eukaryota</taxon>
        <taxon>Fungi</taxon>
        <taxon>Dikarya</taxon>
        <taxon>Basidiomycota</taxon>
        <taxon>Agaricomycotina</taxon>
        <taxon>Agaricomycetes</taxon>
        <taxon>Agaricomycetidae</taxon>
        <taxon>Agaricales</taxon>
        <taxon>Marasmiineae</taxon>
        <taxon>Marasmiaceae</taxon>
        <taxon>Marasmius</taxon>
    </lineage>
</organism>
<keyword evidence="3" id="KW-1185">Reference proteome</keyword>
<evidence type="ECO:0000313" key="3">
    <source>
        <dbReference type="Proteomes" id="UP001465976"/>
    </source>
</evidence>
<sequence>VGIMFSTEVHQQCSVIPAMSRAITNPEAKPYSACSETISNAMVSFFIFFSTAGAAFYVLRTTRQGLGGVLDTCNVAQFDGVEEQCQVVPAHLEAASHVSV</sequence>
<proteinExistence type="predicted"/>
<gene>
    <name evidence="2" type="ORF">V5O48_008983</name>
</gene>
<name>A0ABR3FCK6_9AGAR</name>
<feature type="transmembrane region" description="Helical" evidence="1">
    <location>
        <begin position="38"/>
        <end position="59"/>
    </location>
</feature>
<feature type="non-terminal residue" evidence="2">
    <location>
        <position position="1"/>
    </location>
</feature>
<evidence type="ECO:0000256" key="1">
    <source>
        <dbReference type="SAM" id="Phobius"/>
    </source>
</evidence>
<protein>
    <submittedName>
        <fullName evidence="2">Uncharacterized protein</fullName>
    </submittedName>
</protein>
<accession>A0ABR3FCK6</accession>
<dbReference type="EMBL" id="JBAHYK010000558">
    <property type="protein sequence ID" value="KAL0572992.1"/>
    <property type="molecule type" value="Genomic_DNA"/>
</dbReference>
<keyword evidence="1" id="KW-1133">Transmembrane helix</keyword>